<dbReference type="CDD" id="cd06543">
    <property type="entry name" value="GH18_PF-ChiA-like"/>
    <property type="match status" value="1"/>
</dbReference>
<dbReference type="Proteomes" id="UP000440041">
    <property type="component" value="Unassembled WGS sequence"/>
</dbReference>
<evidence type="ECO:0000313" key="4">
    <source>
        <dbReference type="EMBL" id="KAB8298411.1"/>
    </source>
</evidence>
<dbReference type="SUPFAM" id="SSF51055">
    <property type="entry name" value="Carbohydrate binding domain"/>
    <property type="match status" value="1"/>
</dbReference>
<dbReference type="PANTHER" id="PTHR42976:SF1">
    <property type="entry name" value="GH18 DOMAIN-CONTAINING PROTEIN-RELATED"/>
    <property type="match status" value="1"/>
</dbReference>
<protein>
    <submittedName>
        <fullName evidence="4">Chitinase</fullName>
    </submittedName>
</protein>
<reference evidence="4 5" key="1">
    <citation type="submission" date="2019-09" db="EMBL/GenBank/DDBJ databases">
        <title>Characterization of the phylogenetic diversity of two novel species belonging to the genus Bifidobacterium: Bifidobacterium cebidarum sp. nov. and Bifidobacterium leontopitheci sp. nov.</title>
        <authorList>
            <person name="Lugli G.A."/>
            <person name="Duranti S."/>
            <person name="Milani C."/>
            <person name="Turroni F."/>
            <person name="Ventura M."/>
        </authorList>
    </citation>
    <scope>NUCLEOTIDE SEQUENCE [LARGE SCALE GENOMIC DNA]</scope>
    <source>
        <strain evidence="4 5">DSM 100238</strain>
    </source>
</reference>
<name>A0A6A2VHG8_9BIFI</name>
<dbReference type="InterPro" id="IPR052750">
    <property type="entry name" value="GH18_Chitinase"/>
</dbReference>
<accession>A0A6A2VHG8</accession>
<dbReference type="InterPro" id="IPR017853">
    <property type="entry name" value="GH"/>
</dbReference>
<dbReference type="InterPro" id="IPR036573">
    <property type="entry name" value="CBM_sf_5/12"/>
</dbReference>
<dbReference type="PANTHER" id="PTHR42976">
    <property type="entry name" value="BIFUNCTIONAL CHITINASE/LYSOZYME-RELATED"/>
    <property type="match status" value="1"/>
</dbReference>
<keyword evidence="1" id="KW-0378">Hydrolase</keyword>
<dbReference type="Gene3D" id="3.20.20.80">
    <property type="entry name" value="Glycosidases"/>
    <property type="match status" value="1"/>
</dbReference>
<gene>
    <name evidence="4" type="ORF">DSM100238_1098</name>
</gene>
<dbReference type="CDD" id="cd12215">
    <property type="entry name" value="ChiC_BD"/>
    <property type="match status" value="1"/>
</dbReference>
<feature type="domain" description="Chitin-binding type-3" evidence="3">
    <location>
        <begin position="380"/>
        <end position="427"/>
    </location>
</feature>
<dbReference type="RefSeq" id="WP_152355682.1">
    <property type="nucleotide sequence ID" value="NZ_JBHLXF010000042.1"/>
</dbReference>
<comment type="caution">
    <text evidence="4">The sequence shown here is derived from an EMBL/GenBank/DDBJ whole genome shotgun (WGS) entry which is preliminary data.</text>
</comment>
<dbReference type="AlphaFoldDB" id="A0A6A2VHG8"/>
<dbReference type="GO" id="GO:0005576">
    <property type="term" value="C:extracellular region"/>
    <property type="evidence" value="ECO:0007669"/>
    <property type="project" value="InterPro"/>
</dbReference>
<evidence type="ECO:0000259" key="3">
    <source>
        <dbReference type="SMART" id="SM00495"/>
    </source>
</evidence>
<dbReference type="OrthoDB" id="99456at2"/>
<dbReference type="GO" id="GO:0005975">
    <property type="term" value="P:carbohydrate metabolic process"/>
    <property type="evidence" value="ECO:0007669"/>
    <property type="project" value="InterPro"/>
</dbReference>
<dbReference type="GO" id="GO:0004553">
    <property type="term" value="F:hydrolase activity, hydrolyzing O-glycosyl compounds"/>
    <property type="evidence" value="ECO:0007669"/>
    <property type="project" value="InterPro"/>
</dbReference>
<dbReference type="SMART" id="SM00495">
    <property type="entry name" value="ChtBD3"/>
    <property type="match status" value="1"/>
</dbReference>
<dbReference type="Gene3D" id="2.10.10.20">
    <property type="entry name" value="Carbohydrate-binding module superfamily 5/12"/>
    <property type="match status" value="1"/>
</dbReference>
<evidence type="ECO:0000256" key="2">
    <source>
        <dbReference type="SAM" id="MobiDB-lite"/>
    </source>
</evidence>
<dbReference type="SUPFAM" id="SSF51445">
    <property type="entry name" value="(Trans)glycosidases"/>
    <property type="match status" value="1"/>
</dbReference>
<feature type="region of interest" description="Disordered" evidence="2">
    <location>
        <begin position="407"/>
        <end position="430"/>
    </location>
</feature>
<dbReference type="EMBL" id="WBSO01000006">
    <property type="protein sequence ID" value="KAB8298411.1"/>
    <property type="molecule type" value="Genomic_DNA"/>
</dbReference>
<organism evidence="4 5">
    <name type="scientific">Bifidobacterium apri</name>
    <dbReference type="NCBI Taxonomy" id="1769423"/>
    <lineage>
        <taxon>Bacteria</taxon>
        <taxon>Bacillati</taxon>
        <taxon>Actinomycetota</taxon>
        <taxon>Actinomycetes</taxon>
        <taxon>Bifidobacteriales</taxon>
        <taxon>Bifidobacteriaceae</taxon>
        <taxon>Bifidobacterium</taxon>
    </lineage>
</organism>
<evidence type="ECO:0000313" key="5">
    <source>
        <dbReference type="Proteomes" id="UP000440041"/>
    </source>
</evidence>
<dbReference type="InterPro" id="IPR003610">
    <property type="entry name" value="CBM5/12"/>
</dbReference>
<dbReference type="GO" id="GO:0030246">
    <property type="term" value="F:carbohydrate binding"/>
    <property type="evidence" value="ECO:0007669"/>
    <property type="project" value="InterPro"/>
</dbReference>
<proteinExistence type="predicted"/>
<sequence length="430" mass="46702">MGARKPLFPGRRFSFLRLGIAVVCATLIVTGVWAWLAYTKTASKELPEPWFGGYVDVTAMPSYTFESDVGNAYHNVVLGFVTASGGCTPSWGGYYTLDEASSQLDLDSRIANVFRTNRTVTISFGGKNDTELARQCSTASSLKKVYQSVISRYHVTSIDFDVEGDNLDGYSESAIRRAQAVAGLQSDAQAKGQSITVSLTLPVGTDGLTDAGLDTISAFIDAGVNLSTLNLMTMDFNVASSTSAQSDLIKQALNSAHRQYKQLLYKKRKLFSDSQIWEMMGATVLIGQNDTDNEYLTLDDAQKVNTFAMQTNLGHLAMWSLNRDQQCGENFSSDAVETSCSGVKQTGGEFATLLSSGFKGSPGTIVDMNSATWSTPHGKYPQWDDTTEYAKGDKVTWKRNLYEAISDNTGERPDSTASGTDSPWRLIGPA</sequence>
<keyword evidence="5" id="KW-1185">Reference proteome</keyword>
<evidence type="ECO:0000256" key="1">
    <source>
        <dbReference type="ARBA" id="ARBA00022801"/>
    </source>
</evidence>